<proteinExistence type="predicted"/>
<organism evidence="1">
    <name type="scientific">Cyanothece sp. (strain PCC 7425 / ATCC 29141)</name>
    <dbReference type="NCBI Taxonomy" id="395961"/>
    <lineage>
        <taxon>Bacteria</taxon>
        <taxon>Bacillati</taxon>
        <taxon>Cyanobacteriota</taxon>
        <taxon>Cyanophyceae</taxon>
        <taxon>Gomontiellales</taxon>
        <taxon>Cyanothecaceae</taxon>
        <taxon>Cyanothece</taxon>
    </lineage>
</organism>
<evidence type="ECO:0008006" key="2">
    <source>
        <dbReference type="Google" id="ProtNLM"/>
    </source>
</evidence>
<dbReference type="HOGENOM" id="CLU_159936_0_0_3"/>
<dbReference type="EMBL" id="CP001344">
    <property type="protein sequence ID" value="ACL47297.1"/>
    <property type="molecule type" value="Genomic_DNA"/>
</dbReference>
<dbReference type="OrthoDB" id="515764at2"/>
<name>B8HP37_CYAP4</name>
<gene>
    <name evidence="1" type="ordered locus">Cyan7425_5000</name>
</gene>
<dbReference type="KEGG" id="cyn:Cyan7425_5000"/>
<protein>
    <recommendedName>
        <fullName evidence="2">Thylakoid-associated protein</fullName>
    </recommendedName>
</protein>
<sequence length="99" mass="11895">MYSTTYFDEYQKQFGDWQKQFGDWQKKFFDTWLANLPTSNAELNVSDSFEKALNLQEELVNSYLEAQEKSSQMMLASQRKLWQDYFQQLRRQTEVKSPG</sequence>
<reference evidence="1" key="1">
    <citation type="submission" date="2009-01" db="EMBL/GenBank/DDBJ databases">
        <title>Complete sequence of chromosome Cyanothece sp. PCC 7425.</title>
        <authorList>
            <consortium name="US DOE Joint Genome Institute"/>
            <person name="Lucas S."/>
            <person name="Copeland A."/>
            <person name="Lapidus A."/>
            <person name="Glavina del Rio T."/>
            <person name="Dalin E."/>
            <person name="Tice H."/>
            <person name="Bruce D."/>
            <person name="Goodwin L."/>
            <person name="Pitluck S."/>
            <person name="Sims D."/>
            <person name="Meineke L."/>
            <person name="Brettin T."/>
            <person name="Detter J.C."/>
            <person name="Han C."/>
            <person name="Larimer F."/>
            <person name="Land M."/>
            <person name="Hauser L."/>
            <person name="Kyrpides N."/>
            <person name="Ovchinnikova G."/>
            <person name="Liberton M."/>
            <person name="Stoeckel J."/>
            <person name="Banerjee A."/>
            <person name="Singh A."/>
            <person name="Page L."/>
            <person name="Sato H."/>
            <person name="Zhao L."/>
            <person name="Sherman L."/>
            <person name="Pakrasi H."/>
            <person name="Richardson P."/>
        </authorList>
    </citation>
    <scope>NUCLEOTIDE SEQUENCE</scope>
    <source>
        <strain evidence="1">PCC 7425</strain>
    </source>
</reference>
<evidence type="ECO:0000313" key="1">
    <source>
        <dbReference type="EMBL" id="ACL47297.1"/>
    </source>
</evidence>
<accession>B8HP37</accession>
<dbReference type="AlphaFoldDB" id="B8HP37"/>
<dbReference type="eggNOG" id="ENOG5032ZT5">
    <property type="taxonomic scope" value="Bacteria"/>
</dbReference>